<keyword evidence="3" id="KW-0288">FMN</keyword>
<keyword evidence="4" id="KW-0560">Oxidoreductase</keyword>
<dbReference type="GO" id="GO:0005737">
    <property type="term" value="C:cytoplasm"/>
    <property type="evidence" value="ECO:0007669"/>
    <property type="project" value="UniProtKB-ARBA"/>
</dbReference>
<organism evidence="7">
    <name type="scientific">Dunaliella tertiolecta</name>
    <name type="common">Green alga</name>
    <dbReference type="NCBI Taxonomy" id="3047"/>
    <lineage>
        <taxon>Eukaryota</taxon>
        <taxon>Viridiplantae</taxon>
        <taxon>Chlorophyta</taxon>
        <taxon>core chlorophytes</taxon>
        <taxon>Chlorophyceae</taxon>
        <taxon>CS clade</taxon>
        <taxon>Chlamydomonadales</taxon>
        <taxon>Dunaliellaceae</taxon>
        <taxon>Dunaliella</taxon>
    </lineage>
</organism>
<dbReference type="GO" id="GO:0010181">
    <property type="term" value="F:FMN binding"/>
    <property type="evidence" value="ECO:0007669"/>
    <property type="project" value="InterPro"/>
</dbReference>
<gene>
    <name evidence="7" type="ORF">DTER00134_LOCUS14588</name>
</gene>
<evidence type="ECO:0000256" key="3">
    <source>
        <dbReference type="ARBA" id="ARBA00022643"/>
    </source>
</evidence>
<dbReference type="GO" id="GO:0016491">
    <property type="term" value="F:oxidoreductase activity"/>
    <property type="evidence" value="ECO:0007669"/>
    <property type="project" value="UniProtKB-KW"/>
</dbReference>
<dbReference type="SUPFAM" id="SSF51395">
    <property type="entry name" value="FMN-linked oxidoreductases"/>
    <property type="match status" value="1"/>
</dbReference>
<evidence type="ECO:0000256" key="1">
    <source>
        <dbReference type="ARBA" id="ARBA00001917"/>
    </source>
</evidence>
<dbReference type="InterPro" id="IPR012133">
    <property type="entry name" value="Alpha-hydoxy_acid_DH_FMN"/>
</dbReference>
<dbReference type="Gene3D" id="3.20.20.70">
    <property type="entry name" value="Aldolase class I"/>
    <property type="match status" value="1"/>
</dbReference>
<evidence type="ECO:0000256" key="5">
    <source>
        <dbReference type="ARBA" id="ARBA00024042"/>
    </source>
</evidence>
<sequence length="504" mass="54377">MTTKFFNLIEVERLAKDVMEVQAYDYISGGSESMFSMNENRLSFSRLKLLPRLLRDVSKIDMSCNILGVQSCMPVWIAPMAMHGLCHPDREMGTAKAAAAAGVPYVFSTVATSSMQEIAQTGHDNTVFQLYVIRDRGVVEQWVRTAERLGFKALMVTVDAQRLGRREADERNRFTLPAHLQLKNLELLGNRTRASQARASTQGSGLTTLFAQEVDDSLTWDFVPWLKSITKLPVIIKGLLAAEDVQIALDAGVDGIAVSNHGGRQLDFAPSALEVLPAIVKAVNKRVPVFMDGGIRRGTDVLKALALGADCVLLGRPVLYGLALAGQEGVERVIGLLKSELELGMALAGCPSLAHIGPELILPPQPHPHTLLLDNPSSHPNEPIHRGITRAATTCECTEQDALGCWQQPASEENHCRQAGGDCWQRRSGASAMDALQGEVGSTGSAAVQMLGPHQACKAQSCSASRSHCCQHDADYCSSTMDPRAACTPLAVPVQPTSRPAAKL</sequence>
<dbReference type="InterPro" id="IPR013785">
    <property type="entry name" value="Aldolase_TIM"/>
</dbReference>
<dbReference type="InterPro" id="IPR037396">
    <property type="entry name" value="FMN_HAD"/>
</dbReference>
<dbReference type="EMBL" id="HBIP01024331">
    <property type="protein sequence ID" value="CAE0499515.1"/>
    <property type="molecule type" value="Transcribed_RNA"/>
</dbReference>
<dbReference type="PANTHER" id="PTHR10578:SF107">
    <property type="entry name" value="2-HYDROXYACID OXIDASE 1"/>
    <property type="match status" value="1"/>
</dbReference>
<evidence type="ECO:0000256" key="2">
    <source>
        <dbReference type="ARBA" id="ARBA00022630"/>
    </source>
</evidence>
<dbReference type="PROSITE" id="PS00557">
    <property type="entry name" value="FMN_HYDROXY_ACID_DH_1"/>
    <property type="match status" value="1"/>
</dbReference>
<dbReference type="InterPro" id="IPR008259">
    <property type="entry name" value="FMN_hydac_DH_AS"/>
</dbReference>
<dbReference type="AlphaFoldDB" id="A0A7S3R173"/>
<comment type="cofactor">
    <cofactor evidence="1">
        <name>FMN</name>
        <dbReference type="ChEBI" id="CHEBI:58210"/>
    </cofactor>
</comment>
<accession>A0A7S3R173</accession>
<name>A0A7S3R173_DUNTE</name>
<comment type="similarity">
    <text evidence="5">Belongs to the FMN-dependent alpha-hydroxy acid dehydrogenase family.</text>
</comment>
<evidence type="ECO:0000256" key="4">
    <source>
        <dbReference type="ARBA" id="ARBA00023002"/>
    </source>
</evidence>
<dbReference type="PROSITE" id="PS51349">
    <property type="entry name" value="FMN_HYDROXY_ACID_DH_2"/>
    <property type="match status" value="1"/>
</dbReference>
<dbReference type="FunFam" id="3.20.20.70:FF:000056">
    <property type="entry name" value="hydroxyacid oxidase 2"/>
    <property type="match status" value="1"/>
</dbReference>
<proteinExistence type="inferred from homology"/>
<dbReference type="Pfam" id="PF01070">
    <property type="entry name" value="FMN_dh"/>
    <property type="match status" value="1"/>
</dbReference>
<dbReference type="CDD" id="cd02809">
    <property type="entry name" value="alpha_hydroxyacid_oxid_FMN"/>
    <property type="match status" value="1"/>
</dbReference>
<evidence type="ECO:0000313" key="7">
    <source>
        <dbReference type="EMBL" id="CAE0499515.1"/>
    </source>
</evidence>
<evidence type="ECO:0000259" key="6">
    <source>
        <dbReference type="PROSITE" id="PS51349"/>
    </source>
</evidence>
<reference evidence="7" key="1">
    <citation type="submission" date="2021-01" db="EMBL/GenBank/DDBJ databases">
        <authorList>
            <person name="Corre E."/>
            <person name="Pelletier E."/>
            <person name="Niang G."/>
            <person name="Scheremetjew M."/>
            <person name="Finn R."/>
            <person name="Kale V."/>
            <person name="Holt S."/>
            <person name="Cochrane G."/>
            <person name="Meng A."/>
            <person name="Brown T."/>
            <person name="Cohen L."/>
        </authorList>
    </citation>
    <scope>NUCLEOTIDE SEQUENCE</scope>
    <source>
        <strain evidence="7">CCMP1320</strain>
    </source>
</reference>
<keyword evidence="2" id="KW-0285">Flavoprotein</keyword>
<dbReference type="InterPro" id="IPR000262">
    <property type="entry name" value="FMN-dep_DH"/>
</dbReference>
<feature type="domain" description="FMN hydroxy acid dehydrogenase" evidence="6">
    <location>
        <begin position="1"/>
        <end position="366"/>
    </location>
</feature>
<protein>
    <recommendedName>
        <fullName evidence="6">FMN hydroxy acid dehydrogenase domain-containing protein</fullName>
    </recommendedName>
</protein>
<dbReference type="PANTHER" id="PTHR10578">
    <property type="entry name" value="S -2-HYDROXY-ACID OXIDASE-RELATED"/>
    <property type="match status" value="1"/>
</dbReference>